<evidence type="ECO:0000256" key="1">
    <source>
        <dbReference type="SAM" id="SignalP"/>
    </source>
</evidence>
<name>A0A1M3KXF0_9BACT</name>
<dbReference type="AlphaFoldDB" id="A0A1M3KXF0"/>
<proteinExistence type="predicted"/>
<feature type="chain" id="PRO_5012883328" description="Secretion system C-terminal sorting domain-containing protein" evidence="1">
    <location>
        <begin position="27"/>
        <end position="420"/>
    </location>
</feature>
<sequence length="420" mass="45020">MTMVRNYMISKAIAVLALLGSVPVVAETHDSVSMGAQYADQVFYQFGSGERGRSSNANWHIAFSTTGTSGTILTNGAAGVKLQCVPGKTVGDWATIDTAGSGAWPIVYNDAKDWSEGAFSRTRDENDPFDLGWGSYSMITHTVVGKRVFVITLPDGTVRKIRVDGLVSGVFTVTHAGLDGTDEQTITINRKDYATKNLIYRSLSEHETIDREPARTDWDITFTRYVEPIPYGQIMMDYPVTGILTAPGVAAIRLTGEAALNPVLPVEPAWDSSAMIIGSTWKSYTGGVYVVRDSIAWIVRRASGNIVVFKPTRFSGGGTGTTSFTTEAITTSVTEHDNGRTSLALMPSMVDHGSSVRIVTDLPSAAACSIVDATGREVVNLSIEAGLTSTVLSTSTLANGMYRAVVRSPFGITTQAFIVR</sequence>
<organism evidence="2 3">
    <name type="scientific">Candidatus Kapaibacterium thiocyanatum</name>
    <dbReference type="NCBI Taxonomy" id="1895771"/>
    <lineage>
        <taxon>Bacteria</taxon>
        <taxon>Pseudomonadati</taxon>
        <taxon>Candidatus Kapaibacteriota</taxon>
        <taxon>Candidatus Kapaibacteriia</taxon>
        <taxon>Candidatus Kapaibacteriales</taxon>
        <taxon>Candidatus Kapaibacteriaceae</taxon>
        <taxon>Candidatus Kapaibacterium</taxon>
    </lineage>
</organism>
<accession>A0A1M3KXF0</accession>
<dbReference type="STRING" id="1895771.BGO89_11310"/>
<feature type="signal peptide" evidence="1">
    <location>
        <begin position="1"/>
        <end position="26"/>
    </location>
</feature>
<protein>
    <recommendedName>
        <fullName evidence="4">Secretion system C-terminal sorting domain-containing protein</fullName>
    </recommendedName>
</protein>
<keyword evidence="1" id="KW-0732">Signal</keyword>
<comment type="caution">
    <text evidence="2">The sequence shown here is derived from an EMBL/GenBank/DDBJ whole genome shotgun (WGS) entry which is preliminary data.</text>
</comment>
<gene>
    <name evidence="2" type="ORF">BGO89_11310</name>
</gene>
<evidence type="ECO:0000313" key="3">
    <source>
        <dbReference type="Proteomes" id="UP000184233"/>
    </source>
</evidence>
<evidence type="ECO:0000313" key="2">
    <source>
        <dbReference type="EMBL" id="OJX57088.1"/>
    </source>
</evidence>
<evidence type="ECO:0008006" key="4">
    <source>
        <dbReference type="Google" id="ProtNLM"/>
    </source>
</evidence>
<dbReference type="EMBL" id="MKVH01000024">
    <property type="protein sequence ID" value="OJX57088.1"/>
    <property type="molecule type" value="Genomic_DNA"/>
</dbReference>
<dbReference type="Proteomes" id="UP000184233">
    <property type="component" value="Unassembled WGS sequence"/>
</dbReference>
<reference evidence="2 3" key="1">
    <citation type="submission" date="2016-09" db="EMBL/GenBank/DDBJ databases">
        <title>Genome-resolved meta-omics ties microbial dynamics to process performance in biotechnology for thiocyanate degradation.</title>
        <authorList>
            <person name="Kantor R.S."/>
            <person name="Huddy R.J."/>
            <person name="Iyer R."/>
            <person name="Thomas B.C."/>
            <person name="Brown C.T."/>
            <person name="Anantharaman K."/>
            <person name="Tringe S."/>
            <person name="Hettich R.L."/>
            <person name="Harrison S.T."/>
            <person name="Banfield J.F."/>
        </authorList>
    </citation>
    <scope>NUCLEOTIDE SEQUENCE [LARGE SCALE GENOMIC DNA]</scope>
    <source>
        <strain evidence="2">59-99</strain>
    </source>
</reference>